<sequence>MSYDLYDIKEEDLNEIPSEITTISGFASNDEIPEDLELIGIIAEEDTCVGFLLGGIGQLNKYDEPNYYIYTDQIEFIELENIFLNFLERRDISILLIQKEAAEKIRHTILVHQRSKYMPVVVEIPGKNGPYDISIDFLLDIFDCHEKEKDVKLSERRQSLTDKRVHWDHDESSEHVKGSHSSDNHRSSSTSSVSGHYAKDFFNE</sequence>
<dbReference type="PANTHER" id="PTHR13861">
    <property type="entry name" value="VACUOLAR ATP SYNTHASE SUBUNIT F"/>
    <property type="match status" value="1"/>
</dbReference>
<dbReference type="GO" id="GO:0046961">
    <property type="term" value="F:proton-transporting ATPase activity, rotational mechanism"/>
    <property type="evidence" value="ECO:0007669"/>
    <property type="project" value="InterPro"/>
</dbReference>
<gene>
    <name evidence="8" type="ORF">DIABBA_LOCUS10127</name>
</gene>
<keyword evidence="3" id="KW-0375">Hydrogen ion transport</keyword>
<keyword evidence="4" id="KW-0406">Ion transport</keyword>
<dbReference type="InterPro" id="IPR008218">
    <property type="entry name" value="ATPase_V1-cplx_f_g_su"/>
</dbReference>
<dbReference type="OrthoDB" id="10261947at2759"/>
<comment type="similarity">
    <text evidence="1">Belongs to the V-ATPase F subunit family.</text>
</comment>
<feature type="region of interest" description="Disordered" evidence="7">
    <location>
        <begin position="164"/>
        <end position="204"/>
    </location>
</feature>
<keyword evidence="9" id="KW-1185">Reference proteome</keyword>
<evidence type="ECO:0000313" key="9">
    <source>
        <dbReference type="Proteomes" id="UP001153709"/>
    </source>
</evidence>
<accession>A0A9N9T7B6</accession>
<evidence type="ECO:0000256" key="2">
    <source>
        <dbReference type="ARBA" id="ARBA00022448"/>
    </source>
</evidence>
<dbReference type="GO" id="GO:0033180">
    <property type="term" value="C:proton-transporting V-type ATPase, V1 domain"/>
    <property type="evidence" value="ECO:0007669"/>
    <property type="project" value="InterPro"/>
</dbReference>
<dbReference type="PANTHER" id="PTHR13861:SF2">
    <property type="entry name" value="V-TYPE PROTON ATPASE SUBUNIT F"/>
    <property type="match status" value="1"/>
</dbReference>
<evidence type="ECO:0000256" key="6">
    <source>
        <dbReference type="ARBA" id="ARBA00046957"/>
    </source>
</evidence>
<dbReference type="InterPro" id="IPR005772">
    <property type="entry name" value="ATPase_V1-cplx_fsu_euk"/>
</dbReference>
<evidence type="ECO:0000256" key="1">
    <source>
        <dbReference type="ARBA" id="ARBA00010148"/>
    </source>
</evidence>
<evidence type="ECO:0000256" key="7">
    <source>
        <dbReference type="SAM" id="MobiDB-lite"/>
    </source>
</evidence>
<dbReference type="Pfam" id="PF01990">
    <property type="entry name" value="ATP-synt_F"/>
    <property type="match status" value="1"/>
</dbReference>
<dbReference type="EMBL" id="OU898282">
    <property type="protein sequence ID" value="CAG9837109.1"/>
    <property type="molecule type" value="Genomic_DNA"/>
</dbReference>
<keyword evidence="2" id="KW-0813">Transport</keyword>
<dbReference type="Gene3D" id="3.40.50.10580">
    <property type="entry name" value="ATPase, V1 complex, subunit F"/>
    <property type="match status" value="1"/>
</dbReference>
<dbReference type="InterPro" id="IPR036906">
    <property type="entry name" value="ATPase_V1_fsu_sf"/>
</dbReference>
<feature type="compositionally biased region" description="Basic and acidic residues" evidence="7">
    <location>
        <begin position="164"/>
        <end position="186"/>
    </location>
</feature>
<evidence type="ECO:0000256" key="4">
    <source>
        <dbReference type="ARBA" id="ARBA00023065"/>
    </source>
</evidence>
<comment type="subunit">
    <text evidence="6">V-ATPase is a heteromultimeric enzyme made up of two complexes: the ATP-hydrolytic V1 complex and the proton translocation V0 complex. The V1 complex consists of three catalytic AB heterodimers that form a heterohexamer, three peripheral stalks each consisting of EG heterodimers, one central rotor including subunits D and F, and the regulatory subunits C and H. The proton translocation complex V0 consists of the proton transport subunit a, a ring of proteolipid subunits c9c'', rotary subunit d, subunits e and f, and the accessory subunits VhaAC45 and ATP6AP2.</text>
</comment>
<feature type="compositionally biased region" description="Low complexity" evidence="7">
    <location>
        <begin position="187"/>
        <end position="196"/>
    </location>
</feature>
<comment type="function">
    <text evidence="5">Subunit of the V1 complex of vacuolar(H+)-ATPase (V-ATPase), a multisubunit enzyme composed of a peripheral complex (V1) that hydrolyzes ATP and a membrane integral complex (V0) that translocates protons. V-ATPase is responsible for acidifying and maintaining the pH of intracellular compartments and in some cell types, is targeted to the plasma membrane, where it is responsible for acidifying the extracellular environment.</text>
</comment>
<dbReference type="AlphaFoldDB" id="A0A9N9T7B6"/>
<name>A0A9N9T7B6_DIABA</name>
<dbReference type="Proteomes" id="UP001153709">
    <property type="component" value="Chromosome 7"/>
</dbReference>
<evidence type="ECO:0000256" key="3">
    <source>
        <dbReference type="ARBA" id="ARBA00022781"/>
    </source>
</evidence>
<reference evidence="8" key="1">
    <citation type="submission" date="2022-01" db="EMBL/GenBank/DDBJ databases">
        <authorList>
            <person name="King R."/>
        </authorList>
    </citation>
    <scope>NUCLEOTIDE SEQUENCE</scope>
</reference>
<dbReference type="SUPFAM" id="SSF159468">
    <property type="entry name" value="AtpF-like"/>
    <property type="match status" value="1"/>
</dbReference>
<dbReference type="NCBIfam" id="TIGR01101">
    <property type="entry name" value="V_ATP_synt_F"/>
    <property type="match status" value="1"/>
</dbReference>
<protein>
    <submittedName>
        <fullName evidence="8">Uncharacterized protein</fullName>
    </submittedName>
</protein>
<evidence type="ECO:0000256" key="5">
    <source>
        <dbReference type="ARBA" id="ARBA00045737"/>
    </source>
</evidence>
<organism evidence="8 9">
    <name type="scientific">Diabrotica balteata</name>
    <name type="common">Banded cucumber beetle</name>
    <dbReference type="NCBI Taxonomy" id="107213"/>
    <lineage>
        <taxon>Eukaryota</taxon>
        <taxon>Metazoa</taxon>
        <taxon>Ecdysozoa</taxon>
        <taxon>Arthropoda</taxon>
        <taxon>Hexapoda</taxon>
        <taxon>Insecta</taxon>
        <taxon>Pterygota</taxon>
        <taxon>Neoptera</taxon>
        <taxon>Endopterygota</taxon>
        <taxon>Coleoptera</taxon>
        <taxon>Polyphaga</taxon>
        <taxon>Cucujiformia</taxon>
        <taxon>Chrysomeloidea</taxon>
        <taxon>Chrysomelidae</taxon>
        <taxon>Galerucinae</taxon>
        <taxon>Diabroticina</taxon>
        <taxon>Diabroticites</taxon>
        <taxon>Diabrotica</taxon>
    </lineage>
</organism>
<proteinExistence type="inferred from homology"/>
<evidence type="ECO:0000313" key="8">
    <source>
        <dbReference type="EMBL" id="CAG9837109.1"/>
    </source>
</evidence>